<evidence type="ECO:0000256" key="2">
    <source>
        <dbReference type="ARBA" id="ARBA00022741"/>
    </source>
</evidence>
<dbReference type="GO" id="GO:0015808">
    <property type="term" value="P:L-alanine transport"/>
    <property type="evidence" value="ECO:0007669"/>
    <property type="project" value="TreeGrafter"/>
</dbReference>
<dbReference type="GO" id="GO:1903805">
    <property type="term" value="P:L-valine import across plasma membrane"/>
    <property type="evidence" value="ECO:0007669"/>
    <property type="project" value="TreeGrafter"/>
</dbReference>
<feature type="domain" description="ABC transporter" evidence="4">
    <location>
        <begin position="5"/>
        <end position="252"/>
    </location>
</feature>
<dbReference type="PROSITE" id="PS50893">
    <property type="entry name" value="ABC_TRANSPORTER_2"/>
    <property type="match status" value="1"/>
</dbReference>
<dbReference type="CDD" id="cd03219">
    <property type="entry name" value="ABC_Mj1267_LivG_branched"/>
    <property type="match status" value="1"/>
</dbReference>
<dbReference type="FunFam" id="3.40.50.300:FF:000421">
    <property type="entry name" value="Branched-chain amino acid ABC transporter ATP-binding protein"/>
    <property type="match status" value="1"/>
</dbReference>
<comment type="caution">
    <text evidence="5">The sequence shown here is derived from an EMBL/GenBank/DDBJ whole genome shotgun (WGS) entry which is preliminary data.</text>
</comment>
<dbReference type="Pfam" id="PF00005">
    <property type="entry name" value="ABC_tran"/>
    <property type="match status" value="1"/>
</dbReference>
<keyword evidence="3 5" id="KW-0067">ATP-binding</keyword>
<dbReference type="GO" id="GO:0042941">
    <property type="term" value="P:D-alanine transmembrane transport"/>
    <property type="evidence" value="ECO:0007669"/>
    <property type="project" value="TreeGrafter"/>
</dbReference>
<dbReference type="InterPro" id="IPR003439">
    <property type="entry name" value="ABC_transporter-like_ATP-bd"/>
</dbReference>
<evidence type="ECO:0000259" key="4">
    <source>
        <dbReference type="PROSITE" id="PS50893"/>
    </source>
</evidence>
<evidence type="ECO:0000313" key="6">
    <source>
        <dbReference type="Proteomes" id="UP000886841"/>
    </source>
</evidence>
<dbReference type="EMBL" id="DVHU01000031">
    <property type="protein sequence ID" value="HIR92530.1"/>
    <property type="molecule type" value="Genomic_DNA"/>
</dbReference>
<name>A0A9D1JFB2_9FIRM</name>
<evidence type="ECO:0000256" key="3">
    <source>
        <dbReference type="ARBA" id="ARBA00022840"/>
    </source>
</evidence>
<proteinExistence type="predicted"/>
<keyword evidence="1" id="KW-0813">Transport</keyword>
<dbReference type="InterPro" id="IPR027417">
    <property type="entry name" value="P-loop_NTPase"/>
</dbReference>
<dbReference type="GO" id="GO:0005524">
    <property type="term" value="F:ATP binding"/>
    <property type="evidence" value="ECO:0007669"/>
    <property type="project" value="UniProtKB-KW"/>
</dbReference>
<dbReference type="PANTHER" id="PTHR45772">
    <property type="entry name" value="CONSERVED COMPONENT OF ABC TRANSPORTER FOR NATURAL AMINO ACIDS-RELATED"/>
    <property type="match status" value="1"/>
</dbReference>
<dbReference type="GO" id="GO:0015188">
    <property type="term" value="F:L-isoleucine transmembrane transporter activity"/>
    <property type="evidence" value="ECO:0007669"/>
    <property type="project" value="TreeGrafter"/>
</dbReference>
<dbReference type="Pfam" id="PF12399">
    <property type="entry name" value="BCA_ABC_TP_C"/>
    <property type="match status" value="1"/>
</dbReference>
<gene>
    <name evidence="5" type="ORF">IAB98_03785</name>
</gene>
<dbReference type="Proteomes" id="UP000886841">
    <property type="component" value="Unassembled WGS sequence"/>
</dbReference>
<dbReference type="GO" id="GO:0015192">
    <property type="term" value="F:L-phenylalanine transmembrane transporter activity"/>
    <property type="evidence" value="ECO:0007669"/>
    <property type="project" value="TreeGrafter"/>
</dbReference>
<dbReference type="GO" id="GO:0005304">
    <property type="term" value="F:L-valine transmembrane transporter activity"/>
    <property type="evidence" value="ECO:0007669"/>
    <property type="project" value="TreeGrafter"/>
</dbReference>
<dbReference type="PANTHER" id="PTHR45772:SF7">
    <property type="entry name" value="AMINO ACID ABC TRANSPORTER ATP-BINDING PROTEIN"/>
    <property type="match status" value="1"/>
</dbReference>
<dbReference type="AlphaFoldDB" id="A0A9D1JFB2"/>
<dbReference type="GO" id="GO:1903806">
    <property type="term" value="P:L-isoleucine import across plasma membrane"/>
    <property type="evidence" value="ECO:0007669"/>
    <property type="project" value="TreeGrafter"/>
</dbReference>
<sequence>MGDFLKLTNVTKQFQGLVAVDNVNLDMKEHTIHSLIGPNGAGKTTTVNLITGVLSKTKGTVVFDGKDITNLPTHKVARCGIGRTFQNIKVFPTMTLLENIMVGGHQITKMGIVRSVFDIKGQRAEEKMVREKAEEILDRLGMYHLKDEYMKNLPYGRQKISEIGRAMMTDPKLILLDEPAAGLNPSERAELVKVIEKSHNEGYSFFLIEHNMDVVMKISDYITVLSFGKEIAQGKPEEIQKDPEVIRAYLGSAYLEQKKDQ</sequence>
<evidence type="ECO:0000313" key="5">
    <source>
        <dbReference type="EMBL" id="HIR92530.1"/>
    </source>
</evidence>
<reference evidence="5" key="1">
    <citation type="submission" date="2020-10" db="EMBL/GenBank/DDBJ databases">
        <authorList>
            <person name="Gilroy R."/>
        </authorList>
    </citation>
    <scope>NUCLEOTIDE SEQUENCE</scope>
    <source>
        <strain evidence="5">ChiSxjej1B13-7041</strain>
    </source>
</reference>
<accession>A0A9D1JFB2</accession>
<dbReference type="Gene3D" id="3.40.50.300">
    <property type="entry name" value="P-loop containing nucleotide triphosphate hydrolases"/>
    <property type="match status" value="1"/>
</dbReference>
<organism evidence="5 6">
    <name type="scientific">Candidatus Egerieimonas intestinavium</name>
    <dbReference type="NCBI Taxonomy" id="2840777"/>
    <lineage>
        <taxon>Bacteria</taxon>
        <taxon>Bacillati</taxon>
        <taxon>Bacillota</taxon>
        <taxon>Clostridia</taxon>
        <taxon>Lachnospirales</taxon>
        <taxon>Lachnospiraceae</taxon>
        <taxon>Lachnospiraceae incertae sedis</taxon>
        <taxon>Candidatus Egerieimonas</taxon>
    </lineage>
</organism>
<dbReference type="GO" id="GO:0005886">
    <property type="term" value="C:plasma membrane"/>
    <property type="evidence" value="ECO:0007669"/>
    <property type="project" value="TreeGrafter"/>
</dbReference>
<dbReference type="SUPFAM" id="SSF52540">
    <property type="entry name" value="P-loop containing nucleoside triphosphate hydrolases"/>
    <property type="match status" value="1"/>
</dbReference>
<dbReference type="InterPro" id="IPR051120">
    <property type="entry name" value="ABC_AA/LPS_Transport"/>
</dbReference>
<keyword evidence="2" id="KW-0547">Nucleotide-binding</keyword>
<dbReference type="GO" id="GO:0016887">
    <property type="term" value="F:ATP hydrolysis activity"/>
    <property type="evidence" value="ECO:0007669"/>
    <property type="project" value="InterPro"/>
</dbReference>
<evidence type="ECO:0000256" key="1">
    <source>
        <dbReference type="ARBA" id="ARBA00022448"/>
    </source>
</evidence>
<reference evidence="5" key="2">
    <citation type="journal article" date="2021" name="PeerJ">
        <title>Extensive microbial diversity within the chicken gut microbiome revealed by metagenomics and culture.</title>
        <authorList>
            <person name="Gilroy R."/>
            <person name="Ravi A."/>
            <person name="Getino M."/>
            <person name="Pursley I."/>
            <person name="Horton D.L."/>
            <person name="Alikhan N.F."/>
            <person name="Baker D."/>
            <person name="Gharbi K."/>
            <person name="Hall N."/>
            <person name="Watson M."/>
            <person name="Adriaenssens E.M."/>
            <person name="Foster-Nyarko E."/>
            <person name="Jarju S."/>
            <person name="Secka A."/>
            <person name="Antonio M."/>
            <person name="Oren A."/>
            <person name="Chaudhuri R.R."/>
            <person name="La Ragione R."/>
            <person name="Hildebrand F."/>
            <person name="Pallen M.J."/>
        </authorList>
    </citation>
    <scope>NUCLEOTIDE SEQUENCE</scope>
    <source>
        <strain evidence="5">ChiSxjej1B13-7041</strain>
    </source>
</reference>
<protein>
    <submittedName>
        <fullName evidence="5">ABC transporter ATP-binding protein</fullName>
    </submittedName>
</protein>
<dbReference type="InterPro" id="IPR032823">
    <property type="entry name" value="BCA_ABC_TP_C"/>
</dbReference>